<dbReference type="GO" id="GO:0006935">
    <property type="term" value="P:chemotaxis"/>
    <property type="evidence" value="ECO:0007669"/>
    <property type="project" value="InterPro"/>
</dbReference>
<dbReference type="Pfam" id="PF00015">
    <property type="entry name" value="MCPsignal"/>
    <property type="match status" value="1"/>
</dbReference>
<feature type="domain" description="T-SNARE coiled-coil homology" evidence="9">
    <location>
        <begin position="554"/>
        <end position="616"/>
    </location>
</feature>
<organism evidence="11 12">
    <name type="scientific">Bradyrhizobium cosmicum</name>
    <dbReference type="NCBI Taxonomy" id="1404864"/>
    <lineage>
        <taxon>Bacteria</taxon>
        <taxon>Pseudomonadati</taxon>
        <taxon>Pseudomonadota</taxon>
        <taxon>Alphaproteobacteria</taxon>
        <taxon>Hyphomicrobiales</taxon>
        <taxon>Nitrobacteraceae</taxon>
        <taxon>Bradyrhizobium</taxon>
    </lineage>
</organism>
<keyword evidence="2" id="KW-0997">Cell inner membrane</keyword>
<dbReference type="Gene3D" id="6.10.340.10">
    <property type="match status" value="1"/>
</dbReference>
<dbReference type="SMART" id="SM00283">
    <property type="entry name" value="MA"/>
    <property type="match status" value="1"/>
</dbReference>
<keyword evidence="3 5" id="KW-0807">Transducer</keyword>
<evidence type="ECO:0000259" key="10">
    <source>
        <dbReference type="PROSITE" id="PS50885"/>
    </source>
</evidence>
<evidence type="ECO:0000256" key="1">
    <source>
        <dbReference type="ARBA" id="ARBA00004429"/>
    </source>
</evidence>
<dbReference type="SMART" id="SM00304">
    <property type="entry name" value="HAMP"/>
    <property type="match status" value="1"/>
</dbReference>
<feature type="domain" description="Methyl-accepting transducer" evidence="8">
    <location>
        <begin position="395"/>
        <end position="638"/>
    </location>
</feature>
<evidence type="ECO:0000256" key="6">
    <source>
        <dbReference type="SAM" id="Coils"/>
    </source>
</evidence>
<dbReference type="KEGG" id="brs:S23_60060"/>
<dbReference type="PROSITE" id="PS50885">
    <property type="entry name" value="HAMP"/>
    <property type="match status" value="1"/>
</dbReference>
<dbReference type="PRINTS" id="PR00260">
    <property type="entry name" value="CHEMTRNSDUCR"/>
</dbReference>
<feature type="domain" description="HAMP" evidence="10">
    <location>
        <begin position="307"/>
        <end position="360"/>
    </location>
</feature>
<keyword evidence="2" id="KW-1003">Cell membrane</keyword>
<reference evidence="11 12" key="1">
    <citation type="journal article" date="2012" name="Microbes Environ.">
        <title>Complete genome sequence of Bradyrhizobium sp. S23321: insights into symbiosis evolution in soil oligotrophs.</title>
        <authorList>
            <person name="Okubo T."/>
            <person name="Tsukui T."/>
            <person name="Maita H."/>
            <person name="Okamoto S."/>
            <person name="Oshima K."/>
            <person name="Fujisawa T."/>
            <person name="Saito A."/>
            <person name="Futamata H."/>
            <person name="Hattori R."/>
            <person name="Shimomura Y."/>
            <person name="Haruta S."/>
            <person name="Morimoto S."/>
            <person name="Wang Y."/>
            <person name="Sakai Y."/>
            <person name="Hattori M."/>
            <person name="Aizawa S."/>
            <person name="Nagashima K.V.P."/>
            <person name="Masuda S."/>
            <person name="Hattori T."/>
            <person name="Yamashita A."/>
            <person name="Bao Z."/>
            <person name="Hayatsu M."/>
            <person name="Kajiya-Kanegae H."/>
            <person name="Yoshinaga I."/>
            <person name="Sakamoto K."/>
            <person name="Toyota K."/>
            <person name="Nakao M."/>
            <person name="Kohara M."/>
            <person name="Anda M."/>
            <person name="Niwa R."/>
            <person name="Jung-Hwan P."/>
            <person name="Sameshima-Saito R."/>
            <person name="Tokuda S."/>
            <person name="Yamamoto S."/>
            <person name="Yamamoto S."/>
            <person name="Yokoyama T."/>
            <person name="Akutsu T."/>
            <person name="Nakamura Y."/>
            <person name="Nakahira-Yanaka Y."/>
            <person name="Takada Hoshino Y."/>
            <person name="Hirakawa H."/>
            <person name="Mitsui H."/>
            <person name="Terasawa K."/>
            <person name="Itakura M."/>
            <person name="Sato S."/>
            <person name="Ikeda-Ohtsubo W."/>
            <person name="Sakakura N."/>
            <person name="Kaminuma E."/>
            <person name="Minamisawa K."/>
        </authorList>
    </citation>
    <scope>NUCLEOTIDE SEQUENCE [LARGE SCALE GENOMIC DNA]</scope>
    <source>
        <strain evidence="11 12">S23321</strain>
    </source>
</reference>
<evidence type="ECO:0000256" key="3">
    <source>
        <dbReference type="ARBA" id="ARBA00023224"/>
    </source>
</evidence>
<proteinExistence type="inferred from homology"/>
<keyword evidence="7" id="KW-1133">Transmembrane helix</keyword>
<dbReference type="Gene3D" id="1.10.287.950">
    <property type="entry name" value="Methyl-accepting chemotaxis protein"/>
    <property type="match status" value="1"/>
</dbReference>
<dbReference type="CDD" id="cd06225">
    <property type="entry name" value="HAMP"/>
    <property type="match status" value="1"/>
</dbReference>
<evidence type="ECO:0000256" key="7">
    <source>
        <dbReference type="SAM" id="Phobius"/>
    </source>
</evidence>
<feature type="coiled-coil region" evidence="6">
    <location>
        <begin position="216"/>
        <end position="278"/>
    </location>
</feature>
<dbReference type="InterPro" id="IPR004090">
    <property type="entry name" value="Chemotax_Me-accpt_rcpt"/>
</dbReference>
<feature type="transmembrane region" description="Helical" evidence="7">
    <location>
        <begin position="12"/>
        <end position="33"/>
    </location>
</feature>
<dbReference type="EMBL" id="AP012279">
    <property type="protein sequence ID" value="BAL79194.1"/>
    <property type="molecule type" value="Genomic_DNA"/>
</dbReference>
<dbReference type="RefSeq" id="WP_015688461.1">
    <property type="nucleotide sequence ID" value="NC_017082.1"/>
</dbReference>
<dbReference type="Pfam" id="PF00672">
    <property type="entry name" value="HAMP"/>
    <property type="match status" value="1"/>
</dbReference>
<dbReference type="PROSITE" id="PS50111">
    <property type="entry name" value="CHEMOTAXIS_TRANSDUC_2"/>
    <property type="match status" value="1"/>
</dbReference>
<gene>
    <name evidence="11" type="primary">mcp</name>
    <name evidence="11" type="ORF">S23_60060</name>
</gene>
<dbReference type="InterPro" id="IPR003660">
    <property type="entry name" value="HAMP_dom"/>
</dbReference>
<dbReference type="PANTHER" id="PTHR32089:SF112">
    <property type="entry name" value="LYSOZYME-LIKE PROTEIN-RELATED"/>
    <property type="match status" value="1"/>
</dbReference>
<dbReference type="SUPFAM" id="SSF58104">
    <property type="entry name" value="Methyl-accepting chemotaxis protein (MCP) signaling domain"/>
    <property type="match status" value="1"/>
</dbReference>
<keyword evidence="7" id="KW-0472">Membrane</keyword>
<keyword evidence="6" id="KW-0175">Coiled coil</keyword>
<name>A0AAI8QF75_9BRAD</name>
<protein>
    <submittedName>
        <fullName evidence="11">Methyl-accepting chemotaxis protein</fullName>
    </submittedName>
</protein>
<evidence type="ECO:0000313" key="11">
    <source>
        <dbReference type="EMBL" id="BAL79194.1"/>
    </source>
</evidence>
<accession>A0AAI8QF75</accession>
<evidence type="ECO:0000256" key="2">
    <source>
        <dbReference type="ARBA" id="ARBA00022519"/>
    </source>
</evidence>
<dbReference type="GO" id="GO:0005886">
    <property type="term" value="C:plasma membrane"/>
    <property type="evidence" value="ECO:0007669"/>
    <property type="project" value="UniProtKB-SubCell"/>
</dbReference>
<evidence type="ECO:0000313" key="12">
    <source>
        <dbReference type="Proteomes" id="UP000007886"/>
    </source>
</evidence>
<feature type="transmembrane region" description="Helical" evidence="7">
    <location>
        <begin position="286"/>
        <end position="306"/>
    </location>
</feature>
<dbReference type="PROSITE" id="PS50192">
    <property type="entry name" value="T_SNARE"/>
    <property type="match status" value="1"/>
</dbReference>
<evidence type="ECO:0000259" key="9">
    <source>
        <dbReference type="PROSITE" id="PS50192"/>
    </source>
</evidence>
<dbReference type="InterPro" id="IPR000727">
    <property type="entry name" value="T_SNARE_dom"/>
</dbReference>
<dbReference type="SMART" id="SM01358">
    <property type="entry name" value="HBM"/>
    <property type="match status" value="1"/>
</dbReference>
<comment type="subcellular location">
    <subcellularLocation>
        <location evidence="1">Cell inner membrane</location>
        <topology evidence="1">Multi-pass membrane protein</topology>
    </subcellularLocation>
</comment>
<dbReference type="InterPro" id="IPR032255">
    <property type="entry name" value="HBM"/>
</dbReference>
<keyword evidence="12" id="KW-1185">Reference proteome</keyword>
<dbReference type="AlphaFoldDB" id="A0AAI8QF75"/>
<sequence>MMRLFSLRLTHKITAIGVIGVIGVVLIGGIHLYGERTMGVYRNAAEDARAVFELNSRIAVELLEARRAEKDFLLRSDQAKAQRQAEISRQVAPDIETLRGKVAALGKPELARQIEAMNASLQTYQARFAAVVEERQRLGLDEKSGLEGRLRASVHGIESQVDQLQDSSLKVIMLMMRRHEKDFMLRRDARYGDDMKKRAAEFAGTLSAASIPENAKAELKQKLADYQRDFSAWMETALKLAAELKAMSDAFSAVEPVIDQVSKSVDQIRVEADRLNDAERDSIQSWIAVAIALIASGVLGLGIFIGRSVSKPLSAMRIAMIELANGNFAIVLPGLGRPDEIGEIAQAVETFKINAEQKARDEAEEKIRQDKLAAELRRADMIRMADNFERAVGQIVDAVSSAATELEASATSLTTTAGRSTELATLVEAASEEAATNVQSVASAAEELTASVNEISRQVQASARMAGEAVSQAGQTNDRVSELSQAAARIGDVVELINAIAGQTNLLALNATIEAARAGEAGRGFAVVASEVKALAEQTAKATGDIGQQISSIQGATTESVGAIKVISGTIERLSEISSTIAAAVEEQGAATSEISRNVQNAAAGTTQVIANISSVRQGATETGSASSQVLSAAQSLSNDSNRLKIEVSRFLDTVRAA</sequence>
<dbReference type="PANTHER" id="PTHR32089">
    <property type="entry name" value="METHYL-ACCEPTING CHEMOTAXIS PROTEIN MCPB"/>
    <property type="match status" value="1"/>
</dbReference>
<evidence type="ECO:0000259" key="8">
    <source>
        <dbReference type="PROSITE" id="PS50111"/>
    </source>
</evidence>
<comment type="similarity">
    <text evidence="4">Belongs to the methyl-accepting chemotaxis (MCP) protein family.</text>
</comment>
<evidence type="ECO:0000256" key="5">
    <source>
        <dbReference type="PROSITE-ProRule" id="PRU00284"/>
    </source>
</evidence>
<dbReference type="GO" id="GO:0007165">
    <property type="term" value="P:signal transduction"/>
    <property type="evidence" value="ECO:0007669"/>
    <property type="project" value="UniProtKB-KW"/>
</dbReference>
<evidence type="ECO:0000256" key="4">
    <source>
        <dbReference type="ARBA" id="ARBA00029447"/>
    </source>
</evidence>
<dbReference type="GO" id="GO:0004888">
    <property type="term" value="F:transmembrane signaling receptor activity"/>
    <property type="evidence" value="ECO:0007669"/>
    <property type="project" value="InterPro"/>
</dbReference>
<dbReference type="Proteomes" id="UP000007886">
    <property type="component" value="Chromosome"/>
</dbReference>
<dbReference type="InterPro" id="IPR004089">
    <property type="entry name" value="MCPsignal_dom"/>
</dbReference>
<keyword evidence="7" id="KW-0812">Transmembrane</keyword>